<dbReference type="PANTHER" id="PTHR33223">
    <property type="entry name" value="CCHC-TYPE DOMAIN-CONTAINING PROTEIN"/>
    <property type="match status" value="1"/>
</dbReference>
<dbReference type="AlphaFoldDB" id="A0AAQ3N5N1"/>
<dbReference type="PANTHER" id="PTHR33223:SF3">
    <property type="match status" value="1"/>
</dbReference>
<accession>A0AAQ3N5N1</accession>
<dbReference type="EMBL" id="CP144694">
    <property type="protein sequence ID" value="WVZ03026.1"/>
    <property type="molecule type" value="Genomic_DNA"/>
</dbReference>
<gene>
    <name evidence="2" type="ORF">V8G54_023832</name>
</gene>
<organism evidence="2 3">
    <name type="scientific">Vigna mungo</name>
    <name type="common">Black gram</name>
    <name type="synonym">Phaseolus mungo</name>
    <dbReference type="NCBI Taxonomy" id="3915"/>
    <lineage>
        <taxon>Eukaryota</taxon>
        <taxon>Viridiplantae</taxon>
        <taxon>Streptophyta</taxon>
        <taxon>Embryophyta</taxon>
        <taxon>Tracheophyta</taxon>
        <taxon>Spermatophyta</taxon>
        <taxon>Magnoliopsida</taxon>
        <taxon>eudicotyledons</taxon>
        <taxon>Gunneridae</taxon>
        <taxon>Pentapetalae</taxon>
        <taxon>rosids</taxon>
        <taxon>fabids</taxon>
        <taxon>Fabales</taxon>
        <taxon>Fabaceae</taxon>
        <taxon>Papilionoideae</taxon>
        <taxon>50 kb inversion clade</taxon>
        <taxon>NPAAA clade</taxon>
        <taxon>indigoferoid/millettioid clade</taxon>
        <taxon>Phaseoleae</taxon>
        <taxon>Vigna</taxon>
    </lineage>
</organism>
<protein>
    <recommendedName>
        <fullName evidence="1">Retrotransposon gag domain-containing protein</fullName>
    </recommendedName>
</protein>
<evidence type="ECO:0000259" key="1">
    <source>
        <dbReference type="Pfam" id="PF03732"/>
    </source>
</evidence>
<reference evidence="2 3" key="1">
    <citation type="journal article" date="2023" name="Life. Sci Alliance">
        <title>Evolutionary insights into 3D genome organization and epigenetic landscape of Vigna mungo.</title>
        <authorList>
            <person name="Junaid A."/>
            <person name="Singh B."/>
            <person name="Bhatia S."/>
        </authorList>
    </citation>
    <scope>NUCLEOTIDE SEQUENCE [LARGE SCALE GENOMIC DNA]</scope>
    <source>
        <strain evidence="2">Urdbean</strain>
    </source>
</reference>
<feature type="domain" description="Retrotransposon gag" evidence="1">
    <location>
        <begin position="2"/>
        <end position="65"/>
    </location>
</feature>
<keyword evidence="3" id="KW-1185">Reference proteome</keyword>
<sequence>MQQMFLNRYFPVAKSISIKREITSIMQFQEESLAEYCERFSNLCTTCPDHQISEPRLLVYWYEGLLYKDKVLVDAATRGPLLDKTPTEARKLLYKLAGNDPDDATGE</sequence>
<proteinExistence type="predicted"/>
<dbReference type="InterPro" id="IPR005162">
    <property type="entry name" value="Retrotrans_gag_dom"/>
</dbReference>
<dbReference type="Pfam" id="PF03732">
    <property type="entry name" value="Retrotrans_gag"/>
    <property type="match status" value="1"/>
</dbReference>
<dbReference type="Proteomes" id="UP001374535">
    <property type="component" value="Chromosome 7"/>
</dbReference>
<evidence type="ECO:0000313" key="3">
    <source>
        <dbReference type="Proteomes" id="UP001374535"/>
    </source>
</evidence>
<name>A0AAQ3N5N1_VIGMU</name>
<evidence type="ECO:0000313" key="2">
    <source>
        <dbReference type="EMBL" id="WVZ03026.1"/>
    </source>
</evidence>